<accession>A0A645GLZ0</accession>
<dbReference type="CDD" id="cd07067">
    <property type="entry name" value="HP_PGM_like"/>
    <property type="match status" value="1"/>
</dbReference>
<dbReference type="SUPFAM" id="SSF53254">
    <property type="entry name" value="Phosphoglycerate mutase-like"/>
    <property type="match status" value="1"/>
</dbReference>
<gene>
    <name evidence="1" type="primary">gpmA_30</name>
    <name evidence="1" type="ORF">SDC9_174308</name>
</gene>
<sequence>MTTLYLIRHAQSDNTNKDQTLRPLTAKGQEGAQRVAKTLADVPFQALYASTYIRTQQTLQPLANLLNMKIVSIYDLRERELKEEIFQGDFDQYMAQQWADFEFAAPESESLMAVQQRNLKAIRSILRMHPGQIIGVGTHGCAMSTILHAFIPFGFEGYMTMRPKTPCIYRLEFDGERFVRAEEVPII</sequence>
<dbReference type="PANTHER" id="PTHR48100">
    <property type="entry name" value="BROAD-SPECIFICITY PHOSPHATASE YOR283W-RELATED"/>
    <property type="match status" value="1"/>
</dbReference>
<keyword evidence="1" id="KW-0413">Isomerase</keyword>
<dbReference type="EMBL" id="VSSQ01076574">
    <property type="protein sequence ID" value="MPN26882.1"/>
    <property type="molecule type" value="Genomic_DNA"/>
</dbReference>
<comment type="caution">
    <text evidence="1">The sequence shown here is derived from an EMBL/GenBank/DDBJ whole genome shotgun (WGS) entry which is preliminary data.</text>
</comment>
<dbReference type="InterPro" id="IPR029033">
    <property type="entry name" value="His_PPase_superfam"/>
</dbReference>
<dbReference type="GO" id="GO:0005737">
    <property type="term" value="C:cytoplasm"/>
    <property type="evidence" value="ECO:0007669"/>
    <property type="project" value="TreeGrafter"/>
</dbReference>
<dbReference type="GO" id="GO:0016791">
    <property type="term" value="F:phosphatase activity"/>
    <property type="evidence" value="ECO:0007669"/>
    <property type="project" value="TreeGrafter"/>
</dbReference>
<dbReference type="PANTHER" id="PTHR48100:SF59">
    <property type="entry name" value="ADENOSYLCOBALAMIN_ALPHA-RIBAZOLE PHOSPHATASE"/>
    <property type="match status" value="1"/>
</dbReference>
<dbReference type="InterPro" id="IPR013078">
    <property type="entry name" value="His_Pase_superF_clade-1"/>
</dbReference>
<evidence type="ECO:0000313" key="1">
    <source>
        <dbReference type="EMBL" id="MPN26882.1"/>
    </source>
</evidence>
<dbReference type="SMART" id="SM00855">
    <property type="entry name" value="PGAM"/>
    <property type="match status" value="1"/>
</dbReference>
<name>A0A645GLZ0_9ZZZZ</name>
<reference evidence="1" key="1">
    <citation type="submission" date="2019-08" db="EMBL/GenBank/DDBJ databases">
        <authorList>
            <person name="Kucharzyk K."/>
            <person name="Murdoch R.W."/>
            <person name="Higgins S."/>
            <person name="Loffler F."/>
        </authorList>
    </citation>
    <scope>NUCLEOTIDE SEQUENCE</scope>
</reference>
<protein>
    <submittedName>
        <fullName evidence="1">2,3-bisphosphoglycerate-dependent phosphoglycerate mutase</fullName>
        <ecNumber evidence="1">5.4.2.11</ecNumber>
    </submittedName>
</protein>
<dbReference type="AlphaFoldDB" id="A0A645GLZ0"/>
<dbReference type="Pfam" id="PF00300">
    <property type="entry name" value="His_Phos_1"/>
    <property type="match status" value="1"/>
</dbReference>
<organism evidence="1">
    <name type="scientific">bioreactor metagenome</name>
    <dbReference type="NCBI Taxonomy" id="1076179"/>
    <lineage>
        <taxon>unclassified sequences</taxon>
        <taxon>metagenomes</taxon>
        <taxon>ecological metagenomes</taxon>
    </lineage>
</organism>
<proteinExistence type="predicted"/>
<dbReference type="GO" id="GO:0004619">
    <property type="term" value="F:phosphoglycerate mutase activity"/>
    <property type="evidence" value="ECO:0007669"/>
    <property type="project" value="UniProtKB-EC"/>
</dbReference>
<dbReference type="EC" id="5.4.2.11" evidence="1"/>
<dbReference type="InterPro" id="IPR050275">
    <property type="entry name" value="PGM_Phosphatase"/>
</dbReference>
<dbReference type="Gene3D" id="3.40.50.1240">
    <property type="entry name" value="Phosphoglycerate mutase-like"/>
    <property type="match status" value="1"/>
</dbReference>